<feature type="compositionally biased region" description="Basic and acidic residues" evidence="1">
    <location>
        <begin position="48"/>
        <end position="66"/>
    </location>
</feature>
<evidence type="ECO:0008006" key="4">
    <source>
        <dbReference type="Google" id="ProtNLM"/>
    </source>
</evidence>
<reference evidence="2" key="1">
    <citation type="journal article" date="2020" name="Stud. Mycol.">
        <title>101 Dothideomycetes genomes: a test case for predicting lifestyles and emergence of pathogens.</title>
        <authorList>
            <person name="Haridas S."/>
            <person name="Albert R."/>
            <person name="Binder M."/>
            <person name="Bloem J."/>
            <person name="Labutti K."/>
            <person name="Salamov A."/>
            <person name="Andreopoulos B."/>
            <person name="Baker S."/>
            <person name="Barry K."/>
            <person name="Bills G."/>
            <person name="Bluhm B."/>
            <person name="Cannon C."/>
            <person name="Castanera R."/>
            <person name="Culley D."/>
            <person name="Daum C."/>
            <person name="Ezra D."/>
            <person name="Gonzalez J."/>
            <person name="Henrissat B."/>
            <person name="Kuo A."/>
            <person name="Liang C."/>
            <person name="Lipzen A."/>
            <person name="Lutzoni F."/>
            <person name="Magnuson J."/>
            <person name="Mondo S."/>
            <person name="Nolan M."/>
            <person name="Ohm R."/>
            <person name="Pangilinan J."/>
            <person name="Park H.-J."/>
            <person name="Ramirez L."/>
            <person name="Alfaro M."/>
            <person name="Sun H."/>
            <person name="Tritt A."/>
            <person name="Yoshinaga Y."/>
            <person name="Zwiers L.-H."/>
            <person name="Turgeon B."/>
            <person name="Goodwin S."/>
            <person name="Spatafora J."/>
            <person name="Crous P."/>
            <person name="Grigoriev I."/>
        </authorList>
    </citation>
    <scope>NUCLEOTIDE SEQUENCE</scope>
    <source>
        <strain evidence="2">Tuck. ex Michener</strain>
    </source>
</reference>
<feature type="compositionally biased region" description="Low complexity" evidence="1">
    <location>
        <begin position="281"/>
        <end position="301"/>
    </location>
</feature>
<evidence type="ECO:0000256" key="1">
    <source>
        <dbReference type="SAM" id="MobiDB-lite"/>
    </source>
</evidence>
<accession>A0A6A6HF81</accession>
<evidence type="ECO:0000313" key="3">
    <source>
        <dbReference type="Proteomes" id="UP000800092"/>
    </source>
</evidence>
<dbReference type="OrthoDB" id="10266026at2759"/>
<dbReference type="CDD" id="cd12872">
    <property type="entry name" value="SPRY_Ash2"/>
    <property type="match status" value="1"/>
</dbReference>
<feature type="region of interest" description="Disordered" evidence="1">
    <location>
        <begin position="273"/>
        <end position="306"/>
    </location>
</feature>
<feature type="region of interest" description="Disordered" evidence="1">
    <location>
        <begin position="1"/>
        <end position="98"/>
    </location>
</feature>
<dbReference type="PANTHER" id="PTHR10598">
    <property type="entry name" value="SET1/ASH2 HISTONE METHYLTRANSFERASE COMPLEX SUBUNIT ASH2"/>
    <property type="match status" value="1"/>
</dbReference>
<dbReference type="SUPFAM" id="SSF49899">
    <property type="entry name" value="Concanavalin A-like lectins/glucanases"/>
    <property type="match status" value="1"/>
</dbReference>
<proteinExistence type="predicted"/>
<dbReference type="InterPro" id="IPR037353">
    <property type="entry name" value="ASH2"/>
</dbReference>
<dbReference type="Proteomes" id="UP000800092">
    <property type="component" value="Unassembled WGS sequence"/>
</dbReference>
<feature type="non-terminal residue" evidence="2">
    <location>
        <position position="539"/>
    </location>
</feature>
<dbReference type="Gene3D" id="2.60.120.920">
    <property type="match status" value="1"/>
</dbReference>
<dbReference type="InterPro" id="IPR043136">
    <property type="entry name" value="B30.2/SPRY_sf"/>
</dbReference>
<dbReference type="GO" id="GO:0048188">
    <property type="term" value="C:Set1C/COMPASS complex"/>
    <property type="evidence" value="ECO:0007669"/>
    <property type="project" value="InterPro"/>
</dbReference>
<name>A0A6A6HF81_VIRVR</name>
<sequence length="539" mass="59062">MAEVTQSSRGNTPSLATPKFPADDHTPAISSPLNPDAPVGASRSSRPPAREQREKRDTLKKRESTKGRSGTPDNHGPKSSKAVPGVPSPMRYSIPEPKLSDYEPARDIYFTSHEPNPFITPDGEHELKRPLDLAENKKGYRYTLCIADPLFRHKQFYRQSDTRPFGPRMSFNDSDKSIHFSASSGRIVTNEKGWRMSKANVCAREGTSYFEVQILRGVPKEGPVVPSGGETTPQPHIRAGWARREAPLDAPVGFDGYSYGITDIRIDTMHRSRPGRLFHPSANKAKATSKSSTASKNAKSNKLAESLPTTDDAFREGDILGLELTLPPLSLHRKVVTGMYNPAVDNFASSQSAPGTLDPNHDIIRDRIPVAYKGHMYFESMDYISTKPMETYADRGPFNKVTPNPNHEEAALRSLPRSSLRVYRNGKLLGTAFENLLAFLPPASQPSAAQGARLGFDDAMVGYFPAVAAFTGGVAEVNFGPEWWAPPERAKGEVGGDGEAGEAGGEMKGVGERFKEQIAEDVLWDIVDEADFFVQDGGF</sequence>
<dbReference type="PANTHER" id="PTHR10598:SF0">
    <property type="entry name" value="SET1_ASH2 HISTONE METHYLTRANSFERASE COMPLEX SUBUNIT ASH2"/>
    <property type="match status" value="1"/>
</dbReference>
<organism evidence="2 3">
    <name type="scientific">Viridothelium virens</name>
    <name type="common">Speckled blister lichen</name>
    <name type="synonym">Trypethelium virens</name>
    <dbReference type="NCBI Taxonomy" id="1048519"/>
    <lineage>
        <taxon>Eukaryota</taxon>
        <taxon>Fungi</taxon>
        <taxon>Dikarya</taxon>
        <taxon>Ascomycota</taxon>
        <taxon>Pezizomycotina</taxon>
        <taxon>Dothideomycetes</taxon>
        <taxon>Dothideomycetes incertae sedis</taxon>
        <taxon>Trypetheliales</taxon>
        <taxon>Trypetheliaceae</taxon>
        <taxon>Viridothelium</taxon>
    </lineage>
</organism>
<keyword evidence="3" id="KW-1185">Reference proteome</keyword>
<feature type="compositionally biased region" description="Polar residues" evidence="1">
    <location>
        <begin position="1"/>
        <end position="15"/>
    </location>
</feature>
<protein>
    <recommendedName>
        <fullName evidence="4">SPRY domain-containing protein</fullName>
    </recommendedName>
</protein>
<dbReference type="AlphaFoldDB" id="A0A6A6HF81"/>
<evidence type="ECO:0000313" key="2">
    <source>
        <dbReference type="EMBL" id="KAF2236183.1"/>
    </source>
</evidence>
<dbReference type="EMBL" id="ML991786">
    <property type="protein sequence ID" value="KAF2236183.1"/>
    <property type="molecule type" value="Genomic_DNA"/>
</dbReference>
<dbReference type="InterPro" id="IPR013320">
    <property type="entry name" value="ConA-like_dom_sf"/>
</dbReference>
<gene>
    <name evidence="2" type="ORF">EV356DRAFT_436845</name>
</gene>
<dbReference type="GO" id="GO:0000976">
    <property type="term" value="F:transcription cis-regulatory region binding"/>
    <property type="evidence" value="ECO:0007669"/>
    <property type="project" value="TreeGrafter"/>
</dbReference>